<evidence type="ECO:0000256" key="2">
    <source>
        <dbReference type="ARBA" id="ARBA00023125"/>
    </source>
</evidence>
<dbReference type="OrthoDB" id="799767at2"/>
<dbReference type="SUPFAM" id="SSF46689">
    <property type="entry name" value="Homeodomain-like"/>
    <property type="match status" value="1"/>
</dbReference>
<feature type="domain" description="HTH araC/xylS-type" evidence="4">
    <location>
        <begin position="210"/>
        <end position="308"/>
    </location>
</feature>
<keyword evidence="6" id="KW-1185">Reference proteome</keyword>
<dbReference type="AlphaFoldDB" id="A0A0E9N7R3"/>
<keyword evidence="3" id="KW-0804">Transcription</keyword>
<dbReference type="PANTHER" id="PTHR43280:SF2">
    <property type="entry name" value="HTH-TYPE TRANSCRIPTIONAL REGULATOR EXSA"/>
    <property type="match status" value="1"/>
</dbReference>
<dbReference type="Proteomes" id="UP000033121">
    <property type="component" value="Unassembled WGS sequence"/>
</dbReference>
<dbReference type="Gene3D" id="1.10.10.60">
    <property type="entry name" value="Homeodomain-like"/>
    <property type="match status" value="1"/>
</dbReference>
<gene>
    <name evidence="5" type="ORF">FPE01S_05_00820</name>
</gene>
<dbReference type="GO" id="GO:0043565">
    <property type="term" value="F:sequence-specific DNA binding"/>
    <property type="evidence" value="ECO:0007669"/>
    <property type="project" value="InterPro"/>
</dbReference>
<dbReference type="InterPro" id="IPR009057">
    <property type="entry name" value="Homeodomain-like_sf"/>
</dbReference>
<dbReference type="SMART" id="SM00342">
    <property type="entry name" value="HTH_ARAC"/>
    <property type="match status" value="1"/>
</dbReference>
<dbReference type="PANTHER" id="PTHR43280">
    <property type="entry name" value="ARAC-FAMILY TRANSCRIPTIONAL REGULATOR"/>
    <property type="match status" value="1"/>
</dbReference>
<protein>
    <submittedName>
        <fullName evidence="5">Putative AraC family transcriptional regulator</fullName>
    </submittedName>
</protein>
<organism evidence="5 6">
    <name type="scientific">Flavihumibacter petaseus NBRC 106054</name>
    <dbReference type="NCBI Taxonomy" id="1220578"/>
    <lineage>
        <taxon>Bacteria</taxon>
        <taxon>Pseudomonadati</taxon>
        <taxon>Bacteroidota</taxon>
        <taxon>Chitinophagia</taxon>
        <taxon>Chitinophagales</taxon>
        <taxon>Chitinophagaceae</taxon>
        <taxon>Flavihumibacter</taxon>
    </lineage>
</organism>
<sequence>MRSNVFIQISHTRIGKLDLHAVYEKDQPEGPLTLLGYYLARQFHGSIRAAVFDARDTPLFLFDFNLKPEVELAVAHGEGVKKLLLVTHGSLLLVPREGEKLFLQKNTMAVFCGSDYSVELAESTRVQYCVLDIAPFEQRLAISDLTGGRYVASLPVQVQLGEIMNPPALVDQPERWLSNRISQLLLALDESIAVDRTQAGQKSNKRDYAVAAALLIRTNPDKKFSTVQLAKAVNLNECALKKAFKKEHNTSIASIQRKQRVEMTKDMMLQTDKTLLAIAMECGFGSERTFRDNFFQFTGYSPKFWRKKNKVV</sequence>
<proteinExistence type="predicted"/>
<evidence type="ECO:0000256" key="1">
    <source>
        <dbReference type="ARBA" id="ARBA00023015"/>
    </source>
</evidence>
<dbReference type="Pfam" id="PF12833">
    <property type="entry name" value="HTH_18"/>
    <property type="match status" value="1"/>
</dbReference>
<evidence type="ECO:0000313" key="5">
    <source>
        <dbReference type="EMBL" id="GAO45385.1"/>
    </source>
</evidence>
<dbReference type="InterPro" id="IPR018060">
    <property type="entry name" value="HTH_AraC"/>
</dbReference>
<accession>A0A0E9N7R3</accession>
<evidence type="ECO:0000259" key="4">
    <source>
        <dbReference type="PROSITE" id="PS01124"/>
    </source>
</evidence>
<keyword evidence="2" id="KW-0238">DNA-binding</keyword>
<keyword evidence="1" id="KW-0805">Transcription regulation</keyword>
<evidence type="ECO:0000256" key="3">
    <source>
        <dbReference type="ARBA" id="ARBA00023163"/>
    </source>
</evidence>
<dbReference type="GO" id="GO:0003700">
    <property type="term" value="F:DNA-binding transcription factor activity"/>
    <property type="evidence" value="ECO:0007669"/>
    <property type="project" value="InterPro"/>
</dbReference>
<reference evidence="5 6" key="1">
    <citation type="submission" date="2015-04" db="EMBL/GenBank/DDBJ databases">
        <title>Whole genome shotgun sequence of Flavihumibacter petaseus NBRC 106054.</title>
        <authorList>
            <person name="Miyazawa S."/>
            <person name="Hosoyama A."/>
            <person name="Hashimoto M."/>
            <person name="Noguchi M."/>
            <person name="Tsuchikane K."/>
            <person name="Ohji S."/>
            <person name="Yamazoe A."/>
            <person name="Ichikawa N."/>
            <person name="Kimura A."/>
            <person name="Fujita N."/>
        </authorList>
    </citation>
    <scope>NUCLEOTIDE SEQUENCE [LARGE SCALE GENOMIC DNA]</scope>
    <source>
        <strain evidence="5 6">NBRC 106054</strain>
    </source>
</reference>
<dbReference type="PROSITE" id="PS01124">
    <property type="entry name" value="HTH_ARAC_FAMILY_2"/>
    <property type="match status" value="1"/>
</dbReference>
<comment type="caution">
    <text evidence="5">The sequence shown here is derived from an EMBL/GenBank/DDBJ whole genome shotgun (WGS) entry which is preliminary data.</text>
</comment>
<evidence type="ECO:0000313" key="6">
    <source>
        <dbReference type="Proteomes" id="UP000033121"/>
    </source>
</evidence>
<dbReference type="STRING" id="1220578.FPE01S_05_00820"/>
<dbReference type="EMBL" id="BBWV01000005">
    <property type="protein sequence ID" value="GAO45385.1"/>
    <property type="molecule type" value="Genomic_DNA"/>
</dbReference>
<name>A0A0E9N7R3_9BACT</name>